<accession>A8ZN29</accession>
<proteinExistence type="predicted"/>
<evidence type="ECO:0000313" key="1">
    <source>
        <dbReference type="EMBL" id="ABW32228.1"/>
    </source>
</evidence>
<dbReference type="OrthoDB" id="9829982at2"/>
<gene>
    <name evidence="1" type="ordered locus">AM1_C0298</name>
</gene>
<name>A8ZN29_ACAM1</name>
<keyword evidence="1" id="KW-0614">Plasmid</keyword>
<organism evidence="1 2">
    <name type="scientific">Acaryochloris marina (strain MBIC 11017)</name>
    <dbReference type="NCBI Taxonomy" id="329726"/>
    <lineage>
        <taxon>Bacteria</taxon>
        <taxon>Bacillati</taxon>
        <taxon>Cyanobacteriota</taxon>
        <taxon>Cyanophyceae</taxon>
        <taxon>Acaryochloridales</taxon>
        <taxon>Acaryochloridaceae</taxon>
        <taxon>Acaryochloris</taxon>
    </lineage>
</organism>
<dbReference type="Proteomes" id="UP000000268">
    <property type="component" value="Plasmid pREB3"/>
</dbReference>
<sequence length="122" mass="13722">MMSDDIEGWRVGLKSETQVGIESQTLEISGPGSLKIEIQLFKTSEVIVEGFANLEMAPPKFFELSCMFYDSVNKCKVCLNYYFTGEPEAYLVVGCAHWVIPCKFAQKLVHVFLLGDASRRCL</sequence>
<geneLocation type="plasmid" evidence="1 2">
    <name>pREB3</name>
</geneLocation>
<dbReference type="KEGG" id="amr:AM1_C0298"/>
<dbReference type="HOGENOM" id="CLU_2021657_0_0_3"/>
<protein>
    <submittedName>
        <fullName evidence="1">Uncharacterized protein</fullName>
    </submittedName>
</protein>
<keyword evidence="2" id="KW-1185">Reference proteome</keyword>
<dbReference type="RefSeq" id="WP_012167544.1">
    <property type="nucleotide sequence ID" value="NC_009928.1"/>
</dbReference>
<dbReference type="AlphaFoldDB" id="A8ZN29"/>
<dbReference type="EMBL" id="CP000840">
    <property type="protein sequence ID" value="ABW32228.1"/>
    <property type="molecule type" value="Genomic_DNA"/>
</dbReference>
<evidence type="ECO:0000313" key="2">
    <source>
        <dbReference type="Proteomes" id="UP000000268"/>
    </source>
</evidence>
<reference evidence="1 2" key="1">
    <citation type="journal article" date="2008" name="Proc. Natl. Acad. Sci. U.S.A.">
        <title>Niche adaptation and genome expansion in the chlorophyll d-producing cyanobacterium Acaryochloris marina.</title>
        <authorList>
            <person name="Swingley W.D."/>
            <person name="Chen M."/>
            <person name="Cheung P.C."/>
            <person name="Conrad A.L."/>
            <person name="Dejesa L.C."/>
            <person name="Hao J."/>
            <person name="Honchak B.M."/>
            <person name="Karbach L.E."/>
            <person name="Kurdoglu A."/>
            <person name="Lahiri S."/>
            <person name="Mastrian S.D."/>
            <person name="Miyashita H."/>
            <person name="Page L."/>
            <person name="Ramakrishna P."/>
            <person name="Satoh S."/>
            <person name="Sattley W.M."/>
            <person name="Shimada Y."/>
            <person name="Taylor H.L."/>
            <person name="Tomo T."/>
            <person name="Tsuchiya T."/>
            <person name="Wang Z.T."/>
            <person name="Raymond J."/>
            <person name="Mimuro M."/>
            <person name="Blankenship R.E."/>
            <person name="Touchman J.W."/>
        </authorList>
    </citation>
    <scope>NUCLEOTIDE SEQUENCE [LARGE SCALE GENOMIC DNA]</scope>
    <source>
        <strain evidence="2">MBIC 11017</strain>
        <plasmid evidence="2">Plasmid pREB3</plasmid>
    </source>
</reference>